<accession>A0A7Z0NB62</accession>
<dbReference type="PANTHER" id="PTHR36978">
    <property type="entry name" value="P-LOOP CONTAINING NUCLEOTIDE TRIPHOSPHATE HYDROLASE"/>
    <property type="match status" value="1"/>
</dbReference>
<dbReference type="RefSeq" id="WP_180095855.1">
    <property type="nucleotide sequence ID" value="NZ_CAXAZJ010000015.1"/>
</dbReference>
<dbReference type="PANTHER" id="PTHR36978:SF4">
    <property type="entry name" value="P-LOOP CONTAINING NUCLEOSIDE TRIPHOSPHATE HYDROLASE PROTEIN"/>
    <property type="match status" value="1"/>
</dbReference>
<dbReference type="InterPro" id="IPR027417">
    <property type="entry name" value="P-loop_NTPase"/>
</dbReference>
<evidence type="ECO:0008006" key="3">
    <source>
        <dbReference type="Google" id="ProtNLM"/>
    </source>
</evidence>
<organism evidence="1 2">
    <name type="scientific">Vreelandella sedimenti</name>
    <dbReference type="NCBI Taxonomy" id="2729618"/>
    <lineage>
        <taxon>Bacteria</taxon>
        <taxon>Pseudomonadati</taxon>
        <taxon>Pseudomonadota</taxon>
        <taxon>Gammaproteobacteria</taxon>
        <taxon>Oceanospirillales</taxon>
        <taxon>Halomonadaceae</taxon>
        <taxon>Vreelandella</taxon>
    </lineage>
</organism>
<dbReference type="Pfam" id="PF17784">
    <property type="entry name" value="Sulfotransfer_4"/>
    <property type="match status" value="1"/>
</dbReference>
<gene>
    <name evidence="1" type="ORF">HZU72_21760</name>
</gene>
<protein>
    <recommendedName>
        <fullName evidence="3">Sulfotransferase family protein</fullName>
    </recommendedName>
</protein>
<dbReference type="AlphaFoldDB" id="A0A7Z0NB62"/>
<evidence type="ECO:0000313" key="2">
    <source>
        <dbReference type="Proteomes" id="UP000520876"/>
    </source>
</evidence>
<sequence>MENKVFCISMQRTGTTSVGRFFSDAGLRWSGWADCRKNGWAESWYNGDYEKIFSSNDFLVKNAFEDSPWWAPGFYKILYHRFPDSKFILLTRDTNSWLNSMINHSNDNLIGEPERHCKIYRREKEFYEKNKFALLNKKSMCISEATEKYKEVYENHNREVIDFFGKKSPSNLFVGKLEDPDKWQNLASFLNIKISKDYNNHENSSSNPSSRNR</sequence>
<comment type="caution">
    <text evidence="1">The sequence shown here is derived from an EMBL/GenBank/DDBJ whole genome shotgun (WGS) entry which is preliminary data.</text>
</comment>
<reference evidence="1 2" key="1">
    <citation type="submission" date="2020-07" db="EMBL/GenBank/DDBJ databases">
        <title>Halomonas sp. QX-2 draft genome sequence.</title>
        <authorList>
            <person name="Qiu X."/>
        </authorList>
    </citation>
    <scope>NUCLEOTIDE SEQUENCE [LARGE SCALE GENOMIC DNA]</scope>
    <source>
        <strain evidence="1 2">QX-2</strain>
    </source>
</reference>
<dbReference type="EMBL" id="JACCGK010000026">
    <property type="protein sequence ID" value="NYT75015.1"/>
    <property type="molecule type" value="Genomic_DNA"/>
</dbReference>
<dbReference type="Gene3D" id="3.40.50.300">
    <property type="entry name" value="P-loop containing nucleotide triphosphate hydrolases"/>
    <property type="match status" value="1"/>
</dbReference>
<evidence type="ECO:0000313" key="1">
    <source>
        <dbReference type="EMBL" id="NYT75015.1"/>
    </source>
</evidence>
<proteinExistence type="predicted"/>
<dbReference type="Proteomes" id="UP000520876">
    <property type="component" value="Unassembled WGS sequence"/>
</dbReference>
<dbReference type="InterPro" id="IPR040632">
    <property type="entry name" value="Sulfotransfer_4"/>
</dbReference>
<name>A0A7Z0NB62_9GAMM</name>
<dbReference type="SUPFAM" id="SSF52540">
    <property type="entry name" value="P-loop containing nucleoside triphosphate hydrolases"/>
    <property type="match status" value="1"/>
</dbReference>
<keyword evidence="2" id="KW-1185">Reference proteome</keyword>